<protein>
    <submittedName>
        <fullName evidence="2">Uncharacterized protein</fullName>
    </submittedName>
</protein>
<dbReference type="EMBL" id="JAWWNJ010000055">
    <property type="protein sequence ID" value="KAK7014826.1"/>
    <property type="molecule type" value="Genomic_DNA"/>
</dbReference>
<organism evidence="2 3">
    <name type="scientific">Favolaschia claudopus</name>
    <dbReference type="NCBI Taxonomy" id="2862362"/>
    <lineage>
        <taxon>Eukaryota</taxon>
        <taxon>Fungi</taxon>
        <taxon>Dikarya</taxon>
        <taxon>Basidiomycota</taxon>
        <taxon>Agaricomycotina</taxon>
        <taxon>Agaricomycetes</taxon>
        <taxon>Agaricomycetidae</taxon>
        <taxon>Agaricales</taxon>
        <taxon>Marasmiineae</taxon>
        <taxon>Mycenaceae</taxon>
        <taxon>Favolaschia</taxon>
    </lineage>
</organism>
<keyword evidence="3" id="KW-1185">Reference proteome</keyword>
<name>A0AAW0ANB5_9AGAR</name>
<evidence type="ECO:0000313" key="3">
    <source>
        <dbReference type="Proteomes" id="UP001362999"/>
    </source>
</evidence>
<dbReference type="AlphaFoldDB" id="A0AAW0ANB5"/>
<reference evidence="2 3" key="1">
    <citation type="journal article" date="2024" name="J Genomics">
        <title>Draft genome sequencing and assembly of Favolaschia claudopus CIRM-BRFM 2984 isolated from oak limbs.</title>
        <authorList>
            <person name="Navarro D."/>
            <person name="Drula E."/>
            <person name="Chaduli D."/>
            <person name="Cazenave R."/>
            <person name="Ahrendt S."/>
            <person name="Wang J."/>
            <person name="Lipzen A."/>
            <person name="Daum C."/>
            <person name="Barry K."/>
            <person name="Grigoriev I.V."/>
            <person name="Favel A."/>
            <person name="Rosso M.N."/>
            <person name="Martin F."/>
        </authorList>
    </citation>
    <scope>NUCLEOTIDE SEQUENCE [LARGE SCALE GENOMIC DNA]</scope>
    <source>
        <strain evidence="2 3">CIRM-BRFM 2984</strain>
    </source>
</reference>
<accession>A0AAW0ANB5</accession>
<proteinExistence type="predicted"/>
<evidence type="ECO:0000313" key="2">
    <source>
        <dbReference type="EMBL" id="KAK7014826.1"/>
    </source>
</evidence>
<feature type="compositionally biased region" description="Basic and acidic residues" evidence="1">
    <location>
        <begin position="205"/>
        <end position="215"/>
    </location>
</feature>
<gene>
    <name evidence="2" type="ORF">R3P38DRAFT_1413005</name>
</gene>
<feature type="region of interest" description="Disordered" evidence="1">
    <location>
        <begin position="185"/>
        <end position="215"/>
    </location>
</feature>
<sequence length="215" mass="24017">MGGEERPKKREWMKIIGADLSLHTNSPRLPNSAIHFETRRLSLSPPLQHQHQPQTSASISIDKCATPRSRHRLASLAFLRTCNVKRTPCSPLHHTAAAPLTESHARRYRCSPRMELYVHPAALSLPPRSGNNTRPHPSLSPLHLSPIPLVAAAPDRTSAVHLNPQLNLATPLHSKEIGGPAHADRLARPQRRNANDAAQCRRFVPRKESSDRKEW</sequence>
<dbReference type="Proteomes" id="UP001362999">
    <property type="component" value="Unassembled WGS sequence"/>
</dbReference>
<comment type="caution">
    <text evidence="2">The sequence shown here is derived from an EMBL/GenBank/DDBJ whole genome shotgun (WGS) entry which is preliminary data.</text>
</comment>
<evidence type="ECO:0000256" key="1">
    <source>
        <dbReference type="SAM" id="MobiDB-lite"/>
    </source>
</evidence>